<dbReference type="PANTHER" id="PTHR37326:SF1">
    <property type="entry name" value="BLL3975 PROTEIN"/>
    <property type="match status" value="1"/>
</dbReference>
<organism evidence="6 7">
    <name type="scientific">Paenibacillus profundus</name>
    <dbReference type="NCBI Taxonomy" id="1173085"/>
    <lineage>
        <taxon>Bacteria</taxon>
        <taxon>Bacillati</taxon>
        <taxon>Bacillota</taxon>
        <taxon>Bacilli</taxon>
        <taxon>Bacillales</taxon>
        <taxon>Paenibacillaceae</taxon>
        <taxon>Paenibacillus</taxon>
    </lineage>
</organism>
<gene>
    <name evidence="6" type="ORF">LQV63_15810</name>
</gene>
<keyword evidence="4" id="KW-0862">Zinc</keyword>
<name>A0ABS8YI00_9BACL</name>
<reference evidence="6 7" key="1">
    <citation type="submission" date="2021-11" db="EMBL/GenBank/DDBJ databases">
        <title>Draft genome sequence of Paenibacillus profundus YoMME, a new Gram-positive bacteria with exoelectrogenic properties.</title>
        <authorList>
            <person name="Hubenova Y."/>
            <person name="Hubenova E."/>
            <person name="Manasiev Y."/>
            <person name="Peykov S."/>
            <person name="Mitov M."/>
        </authorList>
    </citation>
    <scope>NUCLEOTIDE SEQUENCE [LARGE SCALE GENOMIC DNA]</scope>
    <source>
        <strain evidence="6 7">YoMME</strain>
    </source>
</reference>
<comment type="cofactor">
    <cofactor evidence="1">
        <name>Zn(2+)</name>
        <dbReference type="ChEBI" id="CHEBI:29105"/>
    </cofactor>
</comment>
<proteinExistence type="predicted"/>
<evidence type="ECO:0000256" key="4">
    <source>
        <dbReference type="ARBA" id="ARBA00022833"/>
    </source>
</evidence>
<dbReference type="Proteomes" id="UP001199916">
    <property type="component" value="Unassembled WGS sequence"/>
</dbReference>
<keyword evidence="7" id="KW-1185">Reference proteome</keyword>
<dbReference type="SUPFAM" id="SSF53187">
    <property type="entry name" value="Zn-dependent exopeptidases"/>
    <property type="match status" value="1"/>
</dbReference>
<keyword evidence="2" id="KW-0479">Metal-binding</keyword>
<evidence type="ECO:0000313" key="7">
    <source>
        <dbReference type="Proteomes" id="UP001199916"/>
    </source>
</evidence>
<accession>A0ABS8YI00</accession>
<dbReference type="InterPro" id="IPR053138">
    <property type="entry name" value="N-alpha-Ac-DABA_deacetylase"/>
</dbReference>
<feature type="domain" description="Succinylglutamate desuccinylase/Aspartoacylase catalytic" evidence="5">
    <location>
        <begin position="29"/>
        <end position="128"/>
    </location>
</feature>
<evidence type="ECO:0000313" key="6">
    <source>
        <dbReference type="EMBL" id="MCE5170772.1"/>
    </source>
</evidence>
<dbReference type="InterPro" id="IPR055438">
    <property type="entry name" value="AstE_AspA_cat"/>
</dbReference>
<evidence type="ECO:0000256" key="1">
    <source>
        <dbReference type="ARBA" id="ARBA00001947"/>
    </source>
</evidence>
<evidence type="ECO:0000256" key="2">
    <source>
        <dbReference type="ARBA" id="ARBA00022723"/>
    </source>
</evidence>
<evidence type="ECO:0000256" key="3">
    <source>
        <dbReference type="ARBA" id="ARBA00022801"/>
    </source>
</evidence>
<evidence type="ECO:0000259" key="5">
    <source>
        <dbReference type="Pfam" id="PF24827"/>
    </source>
</evidence>
<keyword evidence="3" id="KW-0378">Hydrolase</keyword>
<dbReference type="RefSeq" id="WP_233697421.1">
    <property type="nucleotide sequence ID" value="NZ_JAJNBZ010000012.1"/>
</dbReference>
<dbReference type="Gene3D" id="3.40.630.10">
    <property type="entry name" value="Zn peptidases"/>
    <property type="match status" value="1"/>
</dbReference>
<sequence>MHIDIMKGELAKGTKFHTPYYIVKGPTIGATVMVTAGVHGNETASVKAAKQFVHSLQQGLLHVQKGTLVIVPLVNQQAYTKRIRGVPDLNRTFPSSAHDKPRHPLSADLFRLAAQYRPAWYIDMHEANGLSRLNPKVLGQSLLTDRRSPSVKIVRQIVKRINRSIERQATHFTVRLRELSGSGRTAAARLLQAKAITVETSWSLSHPIRVKYQKNILRQLLKRAGLMH</sequence>
<dbReference type="EMBL" id="JAJNBZ010000012">
    <property type="protein sequence ID" value="MCE5170772.1"/>
    <property type="molecule type" value="Genomic_DNA"/>
</dbReference>
<dbReference type="PANTHER" id="PTHR37326">
    <property type="entry name" value="BLL3975 PROTEIN"/>
    <property type="match status" value="1"/>
</dbReference>
<protein>
    <submittedName>
        <fullName evidence="6">Succinylglutamate desuccinylase/aspartoacylase family protein</fullName>
    </submittedName>
</protein>
<comment type="caution">
    <text evidence="6">The sequence shown here is derived from an EMBL/GenBank/DDBJ whole genome shotgun (WGS) entry which is preliminary data.</text>
</comment>
<dbReference type="Pfam" id="PF24827">
    <property type="entry name" value="AstE_AspA_cat"/>
    <property type="match status" value="1"/>
</dbReference>